<proteinExistence type="predicted"/>
<dbReference type="RefSeq" id="WP_143596403.1">
    <property type="nucleotide sequence ID" value="NZ_FWZX01000045.1"/>
</dbReference>
<gene>
    <name evidence="1" type="ORF">SAMN05428998_1455</name>
</gene>
<dbReference type="AlphaFoldDB" id="A0A1Y6CVC4"/>
<protein>
    <submittedName>
        <fullName evidence="1">Uncharacterized protein</fullName>
    </submittedName>
</protein>
<organism evidence="1 2">
    <name type="scientific">Tistlia consotensis USBA 355</name>
    <dbReference type="NCBI Taxonomy" id="560819"/>
    <lineage>
        <taxon>Bacteria</taxon>
        <taxon>Pseudomonadati</taxon>
        <taxon>Pseudomonadota</taxon>
        <taxon>Alphaproteobacteria</taxon>
        <taxon>Rhodospirillales</taxon>
        <taxon>Rhodovibrionaceae</taxon>
        <taxon>Tistlia</taxon>
    </lineage>
</organism>
<evidence type="ECO:0000313" key="2">
    <source>
        <dbReference type="Proteomes" id="UP000192917"/>
    </source>
</evidence>
<keyword evidence="2" id="KW-1185">Reference proteome</keyword>
<accession>A0A1Y6CVC4</accession>
<dbReference type="Proteomes" id="UP000192917">
    <property type="component" value="Unassembled WGS sequence"/>
</dbReference>
<sequence>MTTRSRTTAVRFVAFRPLAADHGARGLRGRRRRSGRRGPWRRLRLPAAGFAVTLAVLASNSVTVQAFFGGLGQIVNDPTNRIELVAMQSLQSDQLQRLFELLTSTDRLRSAVGAEGPIGSLFKFADLLPGGVASWTDLVASQRATPTAAATVAAMNRLVDGSPRSPEALRAVLDQAIGSVVGEAGQLLGGKASGLLSGAGQVVTLAAAAPYSAIPDDLAGDLPADLFDSAGSAIAFSAATYAPAAQPRTYEGQVEVAQRLRRELSMAAVDAHGLALNGLQASSLAASRLDGLRKAGAEATDLRGQMASLQDALILLIEEQVATRALVAAQLRLEAARELQRQPAESLAAETK</sequence>
<reference evidence="1 2" key="1">
    <citation type="submission" date="2017-04" db="EMBL/GenBank/DDBJ databases">
        <authorList>
            <person name="Afonso C.L."/>
            <person name="Miller P.J."/>
            <person name="Scott M.A."/>
            <person name="Spackman E."/>
            <person name="Goraichik I."/>
            <person name="Dimitrov K.M."/>
            <person name="Suarez D.L."/>
            <person name="Swayne D.E."/>
        </authorList>
    </citation>
    <scope>NUCLEOTIDE SEQUENCE [LARGE SCALE GENOMIC DNA]</scope>
    <source>
        <strain evidence="1 2">USBA 355</strain>
    </source>
</reference>
<dbReference type="STRING" id="560819.SAMN05428998_1455"/>
<dbReference type="EMBL" id="FWZX01000045">
    <property type="protein sequence ID" value="SMF81967.1"/>
    <property type="molecule type" value="Genomic_DNA"/>
</dbReference>
<evidence type="ECO:0000313" key="1">
    <source>
        <dbReference type="EMBL" id="SMF81967.1"/>
    </source>
</evidence>
<name>A0A1Y6CVC4_9PROT</name>